<sequence>MGLGFNNKFKKLTVLNVFLLLFPQCTLTGHSRKVTSAKFKSSHHHVVTGSVDRTVKIWDLQRTACIHTTDVNSSCSEVVCAEYFIISGHYDQKIRFWDSSPDGDYAVAGSSDGALYIWNVTKEQLETCLLQQHRYDLNHEP</sequence>
<dbReference type="InterPro" id="IPR019775">
    <property type="entry name" value="WD40_repeat_CS"/>
</dbReference>
<dbReference type="SUPFAM" id="SSF50978">
    <property type="entry name" value="WD40 repeat-like"/>
    <property type="match status" value="1"/>
</dbReference>
<keyword evidence="6" id="KW-1185">Reference proteome</keyword>
<reference evidence="5" key="1">
    <citation type="journal article" date="2021" name="Cell">
        <title>Tracing the genetic footprints of vertebrate landing in non-teleost ray-finned fishes.</title>
        <authorList>
            <person name="Bi X."/>
            <person name="Wang K."/>
            <person name="Yang L."/>
            <person name="Pan H."/>
            <person name="Jiang H."/>
            <person name="Wei Q."/>
            <person name="Fang M."/>
            <person name="Yu H."/>
            <person name="Zhu C."/>
            <person name="Cai Y."/>
            <person name="He Y."/>
            <person name="Gan X."/>
            <person name="Zeng H."/>
            <person name="Yu D."/>
            <person name="Zhu Y."/>
            <person name="Jiang H."/>
            <person name="Qiu Q."/>
            <person name="Yang H."/>
            <person name="Zhang Y.E."/>
            <person name="Wang W."/>
            <person name="Zhu M."/>
            <person name="He S."/>
            <person name="Zhang G."/>
        </authorList>
    </citation>
    <scope>NUCLEOTIDE SEQUENCE</scope>
    <source>
        <strain evidence="5">Bchr_001</strain>
    </source>
</reference>
<evidence type="ECO:0000256" key="2">
    <source>
        <dbReference type="ARBA" id="ARBA00022737"/>
    </source>
</evidence>
<dbReference type="InterPro" id="IPR045160">
    <property type="entry name" value="ATG16"/>
</dbReference>
<gene>
    <name evidence="5" type="primary">Atg16l2</name>
    <name evidence="5" type="ORF">GTO92_0001258</name>
</gene>
<evidence type="ECO:0000256" key="4">
    <source>
        <dbReference type="SAM" id="SignalP"/>
    </source>
</evidence>
<dbReference type="InterPro" id="IPR001680">
    <property type="entry name" value="WD40_rpt"/>
</dbReference>
<dbReference type="PROSITE" id="PS50082">
    <property type="entry name" value="WD_REPEATS_2"/>
    <property type="match status" value="2"/>
</dbReference>
<feature type="chain" id="PRO_5045402368" evidence="4">
    <location>
        <begin position="29"/>
        <end position="141"/>
    </location>
</feature>
<dbReference type="SMART" id="SM00320">
    <property type="entry name" value="WD40"/>
    <property type="match status" value="2"/>
</dbReference>
<feature type="non-terminal residue" evidence="5">
    <location>
        <position position="1"/>
    </location>
</feature>
<dbReference type="Proteomes" id="UP001166052">
    <property type="component" value="Unassembled WGS sequence"/>
</dbReference>
<evidence type="ECO:0000313" key="5">
    <source>
        <dbReference type="EMBL" id="MBN3293566.1"/>
    </source>
</evidence>
<dbReference type="InterPro" id="IPR015943">
    <property type="entry name" value="WD40/YVTN_repeat-like_dom_sf"/>
</dbReference>
<dbReference type="PRINTS" id="PR00320">
    <property type="entry name" value="GPROTEINBRPT"/>
</dbReference>
<comment type="caution">
    <text evidence="5">The sequence shown here is derived from an EMBL/GenBank/DDBJ whole genome shotgun (WGS) entry which is preliminary data.</text>
</comment>
<organism evidence="5 6">
    <name type="scientific">Polypterus senegalus</name>
    <name type="common">Senegal bichir</name>
    <dbReference type="NCBI Taxonomy" id="55291"/>
    <lineage>
        <taxon>Eukaryota</taxon>
        <taxon>Metazoa</taxon>
        <taxon>Chordata</taxon>
        <taxon>Craniata</taxon>
        <taxon>Vertebrata</taxon>
        <taxon>Euteleostomi</taxon>
        <taxon>Actinopterygii</taxon>
        <taxon>Polypteriformes</taxon>
        <taxon>Polypteridae</taxon>
        <taxon>Polypterus</taxon>
    </lineage>
</organism>
<keyword evidence="2" id="KW-0677">Repeat</keyword>
<keyword evidence="4" id="KW-0732">Signal</keyword>
<keyword evidence="1 3" id="KW-0853">WD repeat</keyword>
<evidence type="ECO:0000313" key="6">
    <source>
        <dbReference type="Proteomes" id="UP001166052"/>
    </source>
</evidence>
<feature type="repeat" description="WD" evidence="3">
    <location>
        <begin position="100"/>
        <end position="128"/>
    </location>
</feature>
<feature type="non-terminal residue" evidence="5">
    <location>
        <position position="141"/>
    </location>
</feature>
<dbReference type="Pfam" id="PF00400">
    <property type="entry name" value="WD40"/>
    <property type="match status" value="3"/>
</dbReference>
<dbReference type="PANTHER" id="PTHR19878:SF7">
    <property type="entry name" value="PROTEIN ATG16L2"/>
    <property type="match status" value="1"/>
</dbReference>
<protein>
    <submittedName>
        <fullName evidence="5">A16L2 protein</fullName>
    </submittedName>
</protein>
<accession>A0ABS2Z3E0</accession>
<evidence type="ECO:0000256" key="3">
    <source>
        <dbReference type="PROSITE-ProRule" id="PRU00221"/>
    </source>
</evidence>
<feature type="signal peptide" evidence="4">
    <location>
        <begin position="1"/>
        <end position="28"/>
    </location>
</feature>
<evidence type="ECO:0000256" key="1">
    <source>
        <dbReference type="ARBA" id="ARBA00022574"/>
    </source>
</evidence>
<dbReference type="EMBL" id="JAAWVN010022323">
    <property type="protein sequence ID" value="MBN3293566.1"/>
    <property type="molecule type" value="Genomic_DNA"/>
</dbReference>
<dbReference type="PROSITE" id="PS50294">
    <property type="entry name" value="WD_REPEATS_REGION"/>
    <property type="match status" value="1"/>
</dbReference>
<dbReference type="InterPro" id="IPR020472">
    <property type="entry name" value="WD40_PAC1"/>
</dbReference>
<dbReference type="PANTHER" id="PTHR19878">
    <property type="entry name" value="AUTOPHAGY PROTEIN 16-LIKE"/>
    <property type="match status" value="1"/>
</dbReference>
<dbReference type="PROSITE" id="PS00678">
    <property type="entry name" value="WD_REPEATS_1"/>
    <property type="match status" value="2"/>
</dbReference>
<name>A0ABS2Z3E0_POLSE</name>
<feature type="repeat" description="WD" evidence="3">
    <location>
        <begin position="27"/>
        <end position="68"/>
    </location>
</feature>
<proteinExistence type="predicted"/>
<dbReference type="InterPro" id="IPR036322">
    <property type="entry name" value="WD40_repeat_dom_sf"/>
</dbReference>
<dbReference type="Gene3D" id="2.130.10.10">
    <property type="entry name" value="YVTN repeat-like/Quinoprotein amine dehydrogenase"/>
    <property type="match status" value="1"/>
</dbReference>